<dbReference type="InterPro" id="IPR036047">
    <property type="entry name" value="F-box-like_dom_sf"/>
</dbReference>
<evidence type="ECO:0000313" key="2">
    <source>
        <dbReference type="EMBL" id="KUM58484.1"/>
    </source>
</evidence>
<evidence type="ECO:0000313" key="3">
    <source>
        <dbReference type="Proteomes" id="UP000055045"/>
    </source>
</evidence>
<keyword evidence="3" id="KW-1185">Reference proteome</keyword>
<comment type="caution">
    <text evidence="2">The sequence shown here is derived from an EMBL/GenBank/DDBJ whole genome shotgun (WGS) entry which is preliminary data.</text>
</comment>
<feature type="domain" description="F-box" evidence="1">
    <location>
        <begin position="14"/>
        <end position="61"/>
    </location>
</feature>
<proteinExistence type="predicted"/>
<evidence type="ECO:0000259" key="1">
    <source>
        <dbReference type="PROSITE" id="PS50181"/>
    </source>
</evidence>
<dbReference type="InterPro" id="IPR001810">
    <property type="entry name" value="F-box_dom"/>
</dbReference>
<accession>A0A101MDA4</accession>
<gene>
    <name evidence="2" type="ORF">ACN42_g8659</name>
</gene>
<dbReference type="SUPFAM" id="SSF81383">
    <property type="entry name" value="F-box domain"/>
    <property type="match status" value="1"/>
</dbReference>
<organism evidence="2 3">
    <name type="scientific">Penicillium freii</name>
    <dbReference type="NCBI Taxonomy" id="48697"/>
    <lineage>
        <taxon>Eukaryota</taxon>
        <taxon>Fungi</taxon>
        <taxon>Dikarya</taxon>
        <taxon>Ascomycota</taxon>
        <taxon>Pezizomycotina</taxon>
        <taxon>Eurotiomycetes</taxon>
        <taxon>Eurotiomycetidae</taxon>
        <taxon>Eurotiales</taxon>
        <taxon>Aspergillaceae</taxon>
        <taxon>Penicillium</taxon>
    </lineage>
</organism>
<sequence length="311" mass="36572">MSSLQHTTSAYCPKMGLDNFPEELIEIILILVNDEQTLLLAQRVCRRWTRCIRDSRILQQALFFHPIQSTLSKTSIPRQNPLLAVKFPYWFPDVSQSSRNTAFGAGDMQEFLDKHSAWLHPSASWRRMLIQQPPAMSLGWVDRQETCTNEITLRRWEISLEEYGGLRMNMLYDLVVKSSDEAAAFFYWRMYWSHPGLKMFSIKCDPDIQMDRESYYLEAMMSANAQTDIVLDTWNSPYLEPHLWPQFGEDTWTWDLVRGLQAPMGDVDLDVVYALRKHREVRNWEVRVQRVRTHSPDGDEYPLPDEWDADL</sequence>
<dbReference type="AlphaFoldDB" id="A0A101MDA4"/>
<dbReference type="STRING" id="48697.A0A101MDA4"/>
<reference evidence="2 3" key="1">
    <citation type="submission" date="2015-10" db="EMBL/GenBank/DDBJ databases">
        <title>Genome sequencing of Penicillium freii.</title>
        <authorList>
            <person name="Nguyen H.D."/>
            <person name="Visagie C.M."/>
            <person name="Seifert K.A."/>
        </authorList>
    </citation>
    <scope>NUCLEOTIDE SEQUENCE [LARGE SCALE GENOMIC DNA]</scope>
    <source>
        <strain evidence="2 3">DAOM 242723</strain>
    </source>
</reference>
<protein>
    <recommendedName>
        <fullName evidence="1">F-box domain-containing protein</fullName>
    </recommendedName>
</protein>
<dbReference type="PROSITE" id="PS50181">
    <property type="entry name" value="FBOX"/>
    <property type="match status" value="1"/>
</dbReference>
<dbReference type="EMBL" id="LLXE01000280">
    <property type="protein sequence ID" value="KUM58484.1"/>
    <property type="molecule type" value="Genomic_DNA"/>
</dbReference>
<name>A0A101MDA4_PENFR</name>
<dbReference type="Proteomes" id="UP000055045">
    <property type="component" value="Unassembled WGS sequence"/>
</dbReference>